<protein>
    <submittedName>
        <fullName evidence="1">Uncharacterized protein</fullName>
    </submittedName>
</protein>
<comment type="caution">
    <text evidence="1">The sequence shown here is derived from an EMBL/GenBank/DDBJ whole genome shotgun (WGS) entry which is preliminary data.</text>
</comment>
<organism evidence="1 2">
    <name type="scientific">Caenorhabditis nigoni</name>
    <dbReference type="NCBI Taxonomy" id="1611254"/>
    <lineage>
        <taxon>Eukaryota</taxon>
        <taxon>Metazoa</taxon>
        <taxon>Ecdysozoa</taxon>
        <taxon>Nematoda</taxon>
        <taxon>Chromadorea</taxon>
        <taxon>Rhabditida</taxon>
        <taxon>Rhabditina</taxon>
        <taxon>Rhabditomorpha</taxon>
        <taxon>Rhabditoidea</taxon>
        <taxon>Rhabditidae</taxon>
        <taxon>Peloderinae</taxon>
        <taxon>Caenorhabditis</taxon>
    </lineage>
</organism>
<dbReference type="Proteomes" id="UP000230233">
    <property type="component" value="Chromosome V"/>
</dbReference>
<evidence type="ECO:0000313" key="1">
    <source>
        <dbReference type="EMBL" id="PIC23539.1"/>
    </source>
</evidence>
<dbReference type="AlphaFoldDB" id="A0A2G5T8M2"/>
<evidence type="ECO:0000313" key="2">
    <source>
        <dbReference type="Proteomes" id="UP000230233"/>
    </source>
</evidence>
<proteinExistence type="predicted"/>
<sequence length="158" mass="17633">MTRDIHTNIQNLVNVISNDFAFLGITFNMALPDAEVYKCQNAVNQIRKDAGLGELKEDQQENARLRKTFIPGTKHCPTKDQLENGVDGFTVTRIVYKGSIFPNKNSILSPNVKIFACLELDCKDSHDVLFAFIKSGVAGYSIGKWFLMGAILTIHNLL</sequence>
<gene>
    <name evidence="1" type="primary">Cnig_chr_V.g17213</name>
    <name evidence="1" type="ORF">B9Z55_017213</name>
</gene>
<dbReference type="EMBL" id="PDUG01000005">
    <property type="protein sequence ID" value="PIC23539.1"/>
    <property type="molecule type" value="Genomic_DNA"/>
</dbReference>
<name>A0A2G5T8M2_9PELO</name>
<keyword evidence="2" id="KW-1185">Reference proteome</keyword>
<reference evidence="2" key="1">
    <citation type="submission" date="2017-10" db="EMBL/GenBank/DDBJ databases">
        <title>Rapid genome shrinkage in a self-fertile nematode reveals novel sperm competition proteins.</title>
        <authorList>
            <person name="Yin D."/>
            <person name="Schwarz E.M."/>
            <person name="Thomas C.G."/>
            <person name="Felde R.L."/>
            <person name="Korf I.F."/>
            <person name="Cutter A.D."/>
            <person name="Schartner C.M."/>
            <person name="Ralston E.J."/>
            <person name="Meyer B.J."/>
            <person name="Haag E.S."/>
        </authorList>
    </citation>
    <scope>NUCLEOTIDE SEQUENCE [LARGE SCALE GENOMIC DNA]</scope>
    <source>
        <strain evidence="2">JU1422</strain>
    </source>
</reference>
<accession>A0A2G5T8M2</accession>